<dbReference type="OrthoDB" id="3213425at2"/>
<organism evidence="1 2">
    <name type="scientific">Spongiactinospora rosea</name>
    <dbReference type="NCBI Taxonomy" id="2248750"/>
    <lineage>
        <taxon>Bacteria</taxon>
        <taxon>Bacillati</taxon>
        <taxon>Actinomycetota</taxon>
        <taxon>Actinomycetes</taxon>
        <taxon>Streptosporangiales</taxon>
        <taxon>Streptosporangiaceae</taxon>
        <taxon>Spongiactinospora</taxon>
    </lineage>
</organism>
<reference evidence="1 2" key="1">
    <citation type="submission" date="2018-06" db="EMBL/GenBank/DDBJ databases">
        <title>Sphaerisporangium craniellae sp. nov., isolated from a marine sponge in the South China Sea.</title>
        <authorList>
            <person name="Li L."/>
        </authorList>
    </citation>
    <scope>NUCLEOTIDE SEQUENCE [LARGE SCALE GENOMIC DNA]</scope>
    <source>
        <strain evidence="1 2">LHW63015</strain>
    </source>
</reference>
<sequence>MRLTGAAGEFGSRLRLETGHRRTQAASDRESFFFTKAARTLAALGAPRHYRHGIRTRGTTFRLTQADLEEGCTTKSTALETIEGGVHSARARQTITDTRTLVPLPPRRTPRHLRARGPIADVAADQRL</sequence>
<dbReference type="AlphaFoldDB" id="A0A366LCR2"/>
<name>A0A366LCR2_9ACTN</name>
<dbReference type="Proteomes" id="UP000253303">
    <property type="component" value="Unassembled WGS sequence"/>
</dbReference>
<evidence type="ECO:0000313" key="1">
    <source>
        <dbReference type="EMBL" id="RBQ11675.1"/>
    </source>
</evidence>
<accession>A0A366LCR2</accession>
<proteinExistence type="predicted"/>
<protein>
    <submittedName>
        <fullName evidence="1">Uncharacterized protein</fullName>
    </submittedName>
</protein>
<comment type="caution">
    <text evidence="1">The sequence shown here is derived from an EMBL/GenBank/DDBJ whole genome shotgun (WGS) entry which is preliminary data.</text>
</comment>
<dbReference type="EMBL" id="QMEY01000054">
    <property type="protein sequence ID" value="RBQ11675.1"/>
    <property type="molecule type" value="Genomic_DNA"/>
</dbReference>
<keyword evidence="2" id="KW-1185">Reference proteome</keyword>
<gene>
    <name evidence="1" type="ORF">DP939_44740</name>
</gene>
<dbReference type="RefSeq" id="WP_113986907.1">
    <property type="nucleotide sequence ID" value="NZ_QMEY01000054.1"/>
</dbReference>
<evidence type="ECO:0000313" key="2">
    <source>
        <dbReference type="Proteomes" id="UP000253303"/>
    </source>
</evidence>